<evidence type="ECO:0000313" key="12">
    <source>
        <dbReference type="Proteomes" id="UP000449547"/>
    </source>
</evidence>
<evidence type="ECO:0000256" key="6">
    <source>
        <dbReference type="ARBA" id="ARBA00023242"/>
    </source>
</evidence>
<evidence type="ECO:0000259" key="10">
    <source>
        <dbReference type="SMART" id="SM00968"/>
    </source>
</evidence>
<dbReference type="InterPro" id="IPR036277">
    <property type="entry name" value="SMC_hinge_sf"/>
</dbReference>
<keyword evidence="7" id="KW-0131">Cell cycle</keyword>
<dbReference type="GO" id="GO:0005524">
    <property type="term" value="F:ATP binding"/>
    <property type="evidence" value="ECO:0007669"/>
    <property type="project" value="InterPro"/>
</dbReference>
<dbReference type="InterPro" id="IPR003395">
    <property type="entry name" value="RecF/RecN/SMC_N"/>
</dbReference>
<dbReference type="OrthoDB" id="431497at2759"/>
<feature type="coiled-coil region" evidence="9">
    <location>
        <begin position="413"/>
        <end position="470"/>
    </location>
</feature>
<comment type="subcellular location">
    <subcellularLocation>
        <location evidence="1 8">Nucleus</location>
    </subcellularLocation>
</comment>
<feature type="coiled-coil region" evidence="9">
    <location>
        <begin position="337"/>
        <end position="371"/>
    </location>
</feature>
<keyword evidence="3" id="KW-0132">Cell division</keyword>
<dbReference type="GO" id="GO:0016887">
    <property type="term" value="F:ATP hydrolysis activity"/>
    <property type="evidence" value="ECO:0007669"/>
    <property type="project" value="InterPro"/>
</dbReference>
<dbReference type="Pfam" id="PF06470">
    <property type="entry name" value="SMC_hinge"/>
    <property type="match status" value="1"/>
</dbReference>
<dbReference type="Gene3D" id="1.10.287.1490">
    <property type="match status" value="1"/>
</dbReference>
<evidence type="ECO:0000256" key="3">
    <source>
        <dbReference type="ARBA" id="ARBA00022618"/>
    </source>
</evidence>
<dbReference type="InterPro" id="IPR024704">
    <property type="entry name" value="SMC"/>
</dbReference>
<dbReference type="GeneID" id="54780757"/>
<organism evidence="11 12">
    <name type="scientific">Diutina rugosa</name>
    <name type="common">Yeast</name>
    <name type="synonym">Candida rugosa</name>
    <dbReference type="NCBI Taxonomy" id="5481"/>
    <lineage>
        <taxon>Eukaryota</taxon>
        <taxon>Fungi</taxon>
        <taxon>Dikarya</taxon>
        <taxon>Ascomycota</taxon>
        <taxon>Saccharomycotina</taxon>
        <taxon>Pichiomycetes</taxon>
        <taxon>Debaryomycetaceae</taxon>
        <taxon>Diutina</taxon>
    </lineage>
</organism>
<dbReference type="InterPro" id="IPR027417">
    <property type="entry name" value="P-loop_NTPase"/>
</dbReference>
<comment type="caution">
    <text evidence="11">The sequence shown here is derived from an EMBL/GenBank/DDBJ whole genome shotgun (WGS) entry which is preliminary data.</text>
</comment>
<evidence type="ECO:0000256" key="1">
    <source>
        <dbReference type="ARBA" id="ARBA00004123"/>
    </source>
</evidence>
<dbReference type="PIRSF" id="PIRSF005719">
    <property type="entry name" value="SMC"/>
    <property type="match status" value="1"/>
</dbReference>
<name>A0A642USZ5_DIURU</name>
<evidence type="ECO:0000256" key="8">
    <source>
        <dbReference type="PIRNR" id="PIRNR005719"/>
    </source>
</evidence>
<gene>
    <name evidence="11" type="ORF">DIURU_002106</name>
</gene>
<evidence type="ECO:0000256" key="7">
    <source>
        <dbReference type="ARBA" id="ARBA00023306"/>
    </source>
</evidence>
<keyword evidence="4" id="KW-0498">Mitosis</keyword>
<dbReference type="GO" id="GO:0005634">
    <property type="term" value="C:nucleus"/>
    <property type="evidence" value="ECO:0007669"/>
    <property type="project" value="UniProtKB-SubCell"/>
</dbReference>
<dbReference type="InterPro" id="IPR041741">
    <property type="entry name" value="SMC3_ABC_euk"/>
</dbReference>
<dbReference type="GO" id="GO:0051301">
    <property type="term" value="P:cell division"/>
    <property type="evidence" value="ECO:0007669"/>
    <property type="project" value="UniProtKB-KW"/>
</dbReference>
<comment type="similarity">
    <text evidence="2">Belongs to the SMC family. SMC3 subfamily.</text>
</comment>
<dbReference type="OMA" id="GQKTVCA"/>
<dbReference type="Gene3D" id="1.20.1060.20">
    <property type="match status" value="1"/>
</dbReference>
<accession>A0A642USZ5</accession>
<reference evidence="11 12" key="1">
    <citation type="submission" date="2019-07" db="EMBL/GenBank/DDBJ databases">
        <title>Genome assembly of two rare yeast pathogens: Diutina rugosa and Trichomonascus ciferrii.</title>
        <authorList>
            <person name="Mixao V."/>
            <person name="Saus E."/>
            <person name="Hansen A."/>
            <person name="Lass-Flor C."/>
            <person name="Gabaldon T."/>
        </authorList>
    </citation>
    <scope>NUCLEOTIDE SEQUENCE [LARGE SCALE GENOMIC DNA]</scope>
    <source>
        <strain evidence="11 12">CBS 613</strain>
    </source>
</reference>
<dbReference type="SUPFAM" id="SSF75553">
    <property type="entry name" value="Smc hinge domain"/>
    <property type="match status" value="1"/>
</dbReference>
<protein>
    <recommendedName>
        <fullName evidence="8">Structural maintenance of chromosomes protein</fullName>
    </recommendedName>
</protein>
<dbReference type="EMBL" id="SWFT01000065">
    <property type="protein sequence ID" value="KAA8903884.1"/>
    <property type="molecule type" value="Genomic_DNA"/>
</dbReference>
<dbReference type="FunFam" id="3.40.50.300:FF:000424">
    <property type="entry name" value="Structural maintenance of chromosomes 3"/>
    <property type="match status" value="1"/>
</dbReference>
<dbReference type="PANTHER" id="PTHR43977">
    <property type="entry name" value="STRUCTURAL MAINTENANCE OF CHROMOSOMES PROTEIN 3"/>
    <property type="match status" value="1"/>
</dbReference>
<dbReference type="InterPro" id="IPR010935">
    <property type="entry name" value="SMC_hinge"/>
</dbReference>
<feature type="coiled-coil region" evidence="9">
    <location>
        <begin position="854"/>
        <end position="902"/>
    </location>
</feature>
<evidence type="ECO:0000313" key="11">
    <source>
        <dbReference type="EMBL" id="KAA8903884.1"/>
    </source>
</evidence>
<dbReference type="SUPFAM" id="SSF52540">
    <property type="entry name" value="P-loop containing nucleoside triphosphate hydrolases"/>
    <property type="match status" value="1"/>
</dbReference>
<dbReference type="AlphaFoldDB" id="A0A642USZ5"/>
<keyword evidence="5 9" id="KW-0175">Coiled coil</keyword>
<evidence type="ECO:0000256" key="5">
    <source>
        <dbReference type="ARBA" id="ARBA00023054"/>
    </source>
</evidence>
<dbReference type="CDD" id="cd03272">
    <property type="entry name" value="ABC_SMC3_euk"/>
    <property type="match status" value="1"/>
</dbReference>
<dbReference type="Gene3D" id="3.30.70.1620">
    <property type="match status" value="1"/>
</dbReference>
<dbReference type="Pfam" id="PF02463">
    <property type="entry name" value="SMC_N"/>
    <property type="match status" value="1"/>
</dbReference>
<feature type="coiled-coil region" evidence="9">
    <location>
        <begin position="684"/>
        <end position="753"/>
    </location>
</feature>
<dbReference type="GO" id="GO:0051276">
    <property type="term" value="P:chromosome organization"/>
    <property type="evidence" value="ECO:0007669"/>
    <property type="project" value="InterPro"/>
</dbReference>
<evidence type="ECO:0000256" key="2">
    <source>
        <dbReference type="ARBA" id="ARBA00005917"/>
    </source>
</evidence>
<dbReference type="SMART" id="SM00968">
    <property type="entry name" value="SMC_hinge"/>
    <property type="match status" value="1"/>
</dbReference>
<dbReference type="VEuPathDB" id="FungiDB:DIURU_002106"/>
<feature type="coiled-coil region" evidence="9">
    <location>
        <begin position="784"/>
        <end position="818"/>
    </location>
</feature>
<keyword evidence="6 8" id="KW-0539">Nucleus</keyword>
<keyword evidence="12" id="KW-1185">Reference proteome</keyword>
<dbReference type="RefSeq" id="XP_034013029.1">
    <property type="nucleotide sequence ID" value="XM_034154722.1"/>
</dbReference>
<proteinExistence type="inferred from homology"/>
<evidence type="ECO:0000256" key="9">
    <source>
        <dbReference type="SAM" id="Coils"/>
    </source>
</evidence>
<sequence length="1197" mass="136004">MHIKKIVIQGFKTYKNTTVVDDLSPKFNVVLGRNGSGKSNFFSAVRFVLSDAYTNMSRDERQGLIHEGSGTVMSAFVEIVFDNGDGRFPIGRNEISIRRTIGLKKDDYSLDGKSVNRSDVVNLLESAGFSRSNPYYIVPQGKITALTNSRDSDRLKLLKEVSGASIFERKLKESMKEMKNNDYKIERIDEALGAINVRLADLQIESTDLQRFQGLEKLRKIYEFNLYDRELRMLHSSIYTFGEEYLEIMRHLDENLKDLESRENLCSELTHTINELKTQLSINDLEKDQLKSEFEGLLADVTVKKVTLSEWNDALALKEEGKTTRISTDIENVLHKLEDNERSIAELKPKLERLRNEESNLKEKLMVASSTRRNLYSKQNRFKKFTHKEARDEWLQTHIVQVESNMAKKTRLHSEVSEEISKALNAIELLRNEKNALEAEVDDSASAQAKDRLSKRLQELRTSMDKLVDKRKQLWREEVRYKGLCDSLMNDVNKSKHMVNQTMSRQQALGIETVRRLANELDLTDKVFGTVAELLTVSDRYRVATEVILGNALFDIVVDTDATATLLIDKMSRAKIGRVTFIPLTRVPRATGVNFPQTQKCTPLIGKLNFDGKFENLMQQLCGNVVVCADLGIASELAKAYKLIGITIDGDRADTRGVISGGYRDHKKSRLQALQLEAKSKGDYAEASQAYSSLRKNIDEVSAELTSLHNQHQLVSRELNQFDESREPKRLELVRVKSEIVSAEQSLQDLRLQEGSLKSVMTTLSNTLQEYKAELTSDFDKALSPAESEQIQRLTAQIEDYESQLDEVVSESNKMEESMSSFETEISRILQPKLQKLYARQAELEVTIKSPSEIADLESHLSALEKKIDDTKDRLMVVSNDSEKLKKEISTSEENLNKSNALQLKMIASIEELTKTSGIMLSKKATLEQRQDELNVKVRELGVLPEEAFNKETYGRVSSNDMLKELKSINEKLVEFSHINKKALEQFHNFTRQSEDLNARRDELTTAKTSIEKLMSDLNHQKETAIITSFQKIAEAFTKIFSKLVPRGSARLELARQSSDSATEESHDLTGEELMENYSGVSIIVSFNSQQDEQQHIEQLSGGQKSLCAIALIFAIQISDPAPFYLLDEIDANLDQQYRSSVALMIKKLSNDAQFICTTFRPEMIQSADKFYGVMYSNKVSTIEEVSKEEALNFVDI</sequence>
<dbReference type="Gene3D" id="3.40.50.300">
    <property type="entry name" value="P-loop containing nucleotide triphosphate hydrolases"/>
    <property type="match status" value="2"/>
</dbReference>
<feature type="domain" description="SMC hinge" evidence="10">
    <location>
        <begin position="525"/>
        <end position="638"/>
    </location>
</feature>
<feature type="coiled-coil region" evidence="9">
    <location>
        <begin position="242"/>
        <end position="293"/>
    </location>
</feature>
<dbReference type="GO" id="GO:0007059">
    <property type="term" value="P:chromosome segregation"/>
    <property type="evidence" value="ECO:0007669"/>
    <property type="project" value="UniProtKB-ARBA"/>
</dbReference>
<evidence type="ECO:0000256" key="4">
    <source>
        <dbReference type="ARBA" id="ARBA00022776"/>
    </source>
</evidence>
<dbReference type="Proteomes" id="UP000449547">
    <property type="component" value="Unassembled WGS sequence"/>
</dbReference>
<dbReference type="GO" id="GO:0005694">
    <property type="term" value="C:chromosome"/>
    <property type="evidence" value="ECO:0007669"/>
    <property type="project" value="InterPro"/>
</dbReference>